<dbReference type="PANTHER" id="PTHR28259:SF16">
    <property type="entry name" value="FLUORIDE-SPECIFIC ION CHANNEL FLUC 2"/>
    <property type="match status" value="1"/>
</dbReference>
<keyword evidence="7 14" id="KW-0915">Sodium</keyword>
<evidence type="ECO:0000256" key="11">
    <source>
        <dbReference type="ARBA" id="ARBA00035120"/>
    </source>
</evidence>
<comment type="caution">
    <text evidence="15">The sequence shown here is derived from an EMBL/GenBank/DDBJ whole genome shotgun (WGS) entry which is preliminary data.</text>
</comment>
<accession>A0ABV2KUE9</accession>
<reference evidence="15 16" key="1">
    <citation type="submission" date="2024-06" db="EMBL/GenBank/DDBJ databases">
        <title>Genomic Encyclopedia of Type Strains, Phase IV (KMG-IV): sequencing the most valuable type-strain genomes for metagenomic binning, comparative biology and taxonomic classification.</title>
        <authorList>
            <person name="Goeker M."/>
        </authorList>
    </citation>
    <scope>NUCLEOTIDE SEQUENCE [LARGE SCALE GENOMIC DNA]</scope>
    <source>
        <strain evidence="15 16">DSM 23520</strain>
    </source>
</reference>
<dbReference type="InterPro" id="IPR003691">
    <property type="entry name" value="FluC"/>
</dbReference>
<evidence type="ECO:0000313" key="16">
    <source>
        <dbReference type="Proteomes" id="UP001549167"/>
    </source>
</evidence>
<evidence type="ECO:0000256" key="3">
    <source>
        <dbReference type="ARBA" id="ARBA00022475"/>
    </source>
</evidence>
<evidence type="ECO:0000256" key="9">
    <source>
        <dbReference type="ARBA" id="ARBA00023136"/>
    </source>
</evidence>
<evidence type="ECO:0000256" key="5">
    <source>
        <dbReference type="ARBA" id="ARBA00022723"/>
    </source>
</evidence>
<dbReference type="Proteomes" id="UP001549167">
    <property type="component" value="Unassembled WGS sequence"/>
</dbReference>
<dbReference type="RefSeq" id="WP_354219793.1">
    <property type="nucleotide sequence ID" value="NZ_JBEPMX010000005.1"/>
</dbReference>
<name>A0ABV2KUE9_9BACI</name>
<feature type="transmembrane region" description="Helical" evidence="14">
    <location>
        <begin position="61"/>
        <end position="83"/>
    </location>
</feature>
<feature type="transmembrane region" description="Helical" evidence="14">
    <location>
        <begin position="6"/>
        <end position="24"/>
    </location>
</feature>
<comment type="function">
    <text evidence="13 14">Fluoride-specific ion channel. Important for reducing fluoride concentration in the cell, thus reducing its toxicity.</text>
</comment>
<protein>
    <recommendedName>
        <fullName evidence="14">Fluoride-specific ion channel FluC</fullName>
    </recommendedName>
</protein>
<evidence type="ECO:0000256" key="7">
    <source>
        <dbReference type="ARBA" id="ARBA00023053"/>
    </source>
</evidence>
<keyword evidence="3 14" id="KW-1003">Cell membrane</keyword>
<evidence type="ECO:0000256" key="10">
    <source>
        <dbReference type="ARBA" id="ARBA00023303"/>
    </source>
</evidence>
<evidence type="ECO:0000313" key="15">
    <source>
        <dbReference type="EMBL" id="MET3683203.1"/>
    </source>
</evidence>
<evidence type="ECO:0000256" key="12">
    <source>
        <dbReference type="ARBA" id="ARBA00035585"/>
    </source>
</evidence>
<keyword evidence="4 14" id="KW-0812">Transmembrane</keyword>
<comment type="catalytic activity">
    <reaction evidence="12">
        <text>fluoride(in) = fluoride(out)</text>
        <dbReference type="Rhea" id="RHEA:76159"/>
        <dbReference type="ChEBI" id="CHEBI:17051"/>
    </reaction>
    <physiologicalReaction direction="left-to-right" evidence="12">
        <dbReference type="Rhea" id="RHEA:76160"/>
    </physiologicalReaction>
</comment>
<comment type="similarity">
    <text evidence="11 14">Belongs to the fluoride channel Fluc/FEX (TC 1.A.43) family.</text>
</comment>
<comment type="activity regulation">
    <text evidence="14">Na(+) is not transported, but it plays an essential structural role and its presence is essential for fluoride channel function.</text>
</comment>
<evidence type="ECO:0000256" key="6">
    <source>
        <dbReference type="ARBA" id="ARBA00022989"/>
    </source>
</evidence>
<keyword evidence="5 14" id="KW-0479">Metal-binding</keyword>
<feature type="binding site" evidence="14">
    <location>
        <position position="71"/>
    </location>
    <ligand>
        <name>Na(+)</name>
        <dbReference type="ChEBI" id="CHEBI:29101"/>
        <note>structural</note>
    </ligand>
</feature>
<gene>
    <name evidence="14" type="primary">fluC</name>
    <name evidence="14" type="synonym">crcB</name>
    <name evidence="15" type="ORF">ABID56_001294</name>
</gene>
<evidence type="ECO:0000256" key="14">
    <source>
        <dbReference type="HAMAP-Rule" id="MF_00454"/>
    </source>
</evidence>
<feature type="transmembrane region" description="Helical" evidence="14">
    <location>
        <begin position="36"/>
        <end position="55"/>
    </location>
</feature>
<proteinExistence type="inferred from homology"/>
<keyword evidence="2 14" id="KW-0813">Transport</keyword>
<keyword evidence="6 14" id="KW-1133">Transmembrane helix</keyword>
<keyword evidence="8 14" id="KW-0406">Ion transport</keyword>
<evidence type="ECO:0000256" key="4">
    <source>
        <dbReference type="ARBA" id="ARBA00022692"/>
    </source>
</evidence>
<feature type="binding site" evidence="14">
    <location>
        <position position="74"/>
    </location>
    <ligand>
        <name>Na(+)</name>
        <dbReference type="ChEBI" id="CHEBI:29101"/>
        <note>structural</note>
    </ligand>
</feature>
<dbReference type="PANTHER" id="PTHR28259">
    <property type="entry name" value="FLUORIDE EXPORT PROTEIN 1-RELATED"/>
    <property type="match status" value="1"/>
</dbReference>
<organism evidence="15 16">
    <name type="scientific">Alkalibacillus flavidus</name>
    <dbReference type="NCBI Taxonomy" id="546021"/>
    <lineage>
        <taxon>Bacteria</taxon>
        <taxon>Bacillati</taxon>
        <taxon>Bacillota</taxon>
        <taxon>Bacilli</taxon>
        <taxon>Bacillales</taxon>
        <taxon>Bacillaceae</taxon>
        <taxon>Alkalibacillus</taxon>
    </lineage>
</organism>
<sequence length="121" mass="13285">MTFTFVMIGGAFGAACRYIIGELIMRLRSTQDFPIAMIIVNLLGSIGLAVVSYLITEAESLYLLVGTGFFGAFTTFSTFSVEAMQLWQARAYRAFATYCLVTIIGSIALFMITAEILQNVH</sequence>
<evidence type="ECO:0000256" key="13">
    <source>
        <dbReference type="ARBA" id="ARBA00049940"/>
    </source>
</evidence>
<dbReference type="HAMAP" id="MF_00454">
    <property type="entry name" value="FluC"/>
    <property type="match status" value="1"/>
</dbReference>
<keyword evidence="9 14" id="KW-0472">Membrane</keyword>
<evidence type="ECO:0000256" key="8">
    <source>
        <dbReference type="ARBA" id="ARBA00023065"/>
    </source>
</evidence>
<keyword evidence="10 14" id="KW-0407">Ion channel</keyword>
<keyword evidence="16" id="KW-1185">Reference proteome</keyword>
<feature type="transmembrane region" description="Helical" evidence="14">
    <location>
        <begin position="95"/>
        <end position="117"/>
    </location>
</feature>
<dbReference type="NCBIfam" id="TIGR00494">
    <property type="entry name" value="crcB"/>
    <property type="match status" value="1"/>
</dbReference>
<evidence type="ECO:0000256" key="1">
    <source>
        <dbReference type="ARBA" id="ARBA00004651"/>
    </source>
</evidence>
<dbReference type="EMBL" id="JBEPMX010000005">
    <property type="protein sequence ID" value="MET3683203.1"/>
    <property type="molecule type" value="Genomic_DNA"/>
</dbReference>
<dbReference type="Pfam" id="PF02537">
    <property type="entry name" value="CRCB"/>
    <property type="match status" value="1"/>
</dbReference>
<evidence type="ECO:0000256" key="2">
    <source>
        <dbReference type="ARBA" id="ARBA00022448"/>
    </source>
</evidence>
<comment type="subcellular location">
    <subcellularLocation>
        <location evidence="1 14">Cell membrane</location>
        <topology evidence="1 14">Multi-pass membrane protein</topology>
    </subcellularLocation>
</comment>